<dbReference type="SUPFAM" id="SSF109604">
    <property type="entry name" value="HD-domain/PDEase-like"/>
    <property type="match status" value="1"/>
</dbReference>
<evidence type="ECO:0000313" key="3">
    <source>
        <dbReference type="EMBL" id="TYT27203.1"/>
    </source>
</evidence>
<feature type="chain" id="PRO_5022882739" evidence="1">
    <location>
        <begin position="21"/>
        <end position="221"/>
    </location>
</feature>
<dbReference type="Gene3D" id="1.10.3210.10">
    <property type="entry name" value="Hypothetical protein af1432"/>
    <property type="match status" value="1"/>
</dbReference>
<keyword evidence="1" id="KW-0732">Signal</keyword>
<dbReference type="CDD" id="cd00077">
    <property type="entry name" value="HDc"/>
    <property type="match status" value="1"/>
</dbReference>
<accession>A0A5D4XT92</accession>
<evidence type="ECO:0000259" key="2">
    <source>
        <dbReference type="SMART" id="SM00471"/>
    </source>
</evidence>
<dbReference type="RefSeq" id="WP_149103757.1">
    <property type="nucleotide sequence ID" value="NZ_VTFT01000001.1"/>
</dbReference>
<dbReference type="Proteomes" id="UP000324973">
    <property type="component" value="Unassembled WGS sequence"/>
</dbReference>
<dbReference type="PANTHER" id="PTHR33594">
    <property type="entry name" value="SUPERFAMILY HYDROLASE, PUTATIVE (AFU_ORTHOLOGUE AFUA_1G03035)-RELATED"/>
    <property type="match status" value="1"/>
</dbReference>
<dbReference type="Pfam" id="PF01966">
    <property type="entry name" value="HD"/>
    <property type="match status" value="1"/>
</dbReference>
<evidence type="ECO:0000256" key="1">
    <source>
        <dbReference type="SAM" id="SignalP"/>
    </source>
</evidence>
<dbReference type="EMBL" id="VTFT01000001">
    <property type="protein sequence ID" value="TYT27203.1"/>
    <property type="molecule type" value="Genomic_DNA"/>
</dbReference>
<dbReference type="PANTHER" id="PTHR33594:SF1">
    <property type="entry name" value="HD_PDEASE DOMAIN-CONTAINING PROTEIN"/>
    <property type="match status" value="1"/>
</dbReference>
<dbReference type="InterPro" id="IPR006674">
    <property type="entry name" value="HD_domain"/>
</dbReference>
<dbReference type="AlphaFoldDB" id="A0A5D4XT92"/>
<keyword evidence="4" id="KW-1185">Reference proteome</keyword>
<name>A0A5D4XT92_9GAMM</name>
<dbReference type="OrthoDB" id="240809at2"/>
<dbReference type="InterPro" id="IPR003607">
    <property type="entry name" value="HD/PDEase_dom"/>
</dbReference>
<protein>
    <submittedName>
        <fullName evidence="3">HD domain-containing protein</fullName>
    </submittedName>
</protein>
<organism evidence="3 4">
    <name type="scientific">Luteimonas viscosa</name>
    <dbReference type="NCBI Taxonomy" id="1132694"/>
    <lineage>
        <taxon>Bacteria</taxon>
        <taxon>Pseudomonadati</taxon>
        <taxon>Pseudomonadota</taxon>
        <taxon>Gammaproteobacteria</taxon>
        <taxon>Lysobacterales</taxon>
        <taxon>Lysobacteraceae</taxon>
        <taxon>Luteimonas</taxon>
    </lineage>
</organism>
<sequence>MRRLLAAMLLAAAASLSTTAAAEAPWRDAVRAWASEHAQHSAWGVEHAERNYRLSLQLAAAEGLDVDADVLFAAAYLHDVGAIEPFRQDDVDHARRSVGLLPTVLLPTGFPEAKLADVEATILGHMFSADPGELPEARVFHDADTLDFLGPIGAARILSLVTRHAWATDIDTAAATLRGFTAQLPATLSTEAGRAVGRERAAELERFLDGLQAQLGKDPAR</sequence>
<gene>
    <name evidence="3" type="ORF">FZO89_13560</name>
</gene>
<feature type="signal peptide" evidence="1">
    <location>
        <begin position="1"/>
        <end position="20"/>
    </location>
</feature>
<comment type="caution">
    <text evidence="3">The sequence shown here is derived from an EMBL/GenBank/DDBJ whole genome shotgun (WGS) entry which is preliminary data.</text>
</comment>
<reference evidence="3 4" key="1">
    <citation type="submission" date="2019-08" db="EMBL/GenBank/DDBJ databases">
        <title>Luteimonas viscosus sp. nov., isolated from soil of a sunflower field.</title>
        <authorList>
            <person name="Jianli Z."/>
            <person name="Ying Z."/>
        </authorList>
    </citation>
    <scope>NUCLEOTIDE SEQUENCE [LARGE SCALE GENOMIC DNA]</scope>
    <source>
        <strain evidence="3 4">XBU10</strain>
    </source>
</reference>
<feature type="domain" description="HD/PDEase" evidence="2">
    <location>
        <begin position="40"/>
        <end position="158"/>
    </location>
</feature>
<dbReference type="SMART" id="SM00471">
    <property type="entry name" value="HDc"/>
    <property type="match status" value="1"/>
</dbReference>
<proteinExistence type="predicted"/>
<evidence type="ECO:0000313" key="4">
    <source>
        <dbReference type="Proteomes" id="UP000324973"/>
    </source>
</evidence>